<dbReference type="Proteomes" id="UP000295361">
    <property type="component" value="Unassembled WGS sequence"/>
</dbReference>
<dbReference type="RefSeq" id="WP_133702740.1">
    <property type="nucleotide sequence ID" value="NZ_SNXS01000006.1"/>
</dbReference>
<accession>A0A4R6QJX5</accession>
<feature type="domain" description="BON" evidence="1">
    <location>
        <begin position="129"/>
        <end position="196"/>
    </location>
</feature>
<sequence length="210" mass="22621">MSIQKHLPRFFVIAGLVGATLLGTACAPLVVGGAMVGGALMATDRRTSGIQIEDQGIELKAGTRVREVLGDRGHVSINSYNRLVLITGEVDSEADRTAVEQAVSRVENVRNTFNELAVMGSTSLTSRSNDVIIRSKVKASLIDAKDVMSNAFDLHVERAVVYLMGRVTEREATRATDIARSVSGVQKVVQVFEIISEAELAEMLPKPKAQ</sequence>
<dbReference type="OrthoDB" id="5294487at2"/>
<dbReference type="InterPro" id="IPR007055">
    <property type="entry name" value="BON_dom"/>
</dbReference>
<keyword evidence="3" id="KW-1185">Reference proteome</keyword>
<proteinExistence type="predicted"/>
<name>A0A4R6QJX5_9BURK</name>
<dbReference type="Pfam" id="PF04972">
    <property type="entry name" value="BON"/>
    <property type="match status" value="2"/>
</dbReference>
<dbReference type="AlphaFoldDB" id="A0A4R6QJX5"/>
<dbReference type="InterPro" id="IPR051686">
    <property type="entry name" value="Lipoprotein_DolP"/>
</dbReference>
<dbReference type="Gene3D" id="3.30.1340.30">
    <property type="match status" value="1"/>
</dbReference>
<dbReference type="PANTHER" id="PTHR34606">
    <property type="entry name" value="BON DOMAIN-CONTAINING PROTEIN"/>
    <property type="match status" value="1"/>
</dbReference>
<dbReference type="PROSITE" id="PS51257">
    <property type="entry name" value="PROKAR_LIPOPROTEIN"/>
    <property type="match status" value="1"/>
</dbReference>
<dbReference type="InParanoid" id="A0A4R6QJX5"/>
<reference evidence="2 3" key="1">
    <citation type="submission" date="2019-03" db="EMBL/GenBank/DDBJ databases">
        <title>Genomic Encyclopedia of Type Strains, Phase IV (KMG-IV): sequencing the most valuable type-strain genomes for metagenomic binning, comparative biology and taxonomic classification.</title>
        <authorList>
            <person name="Goeker M."/>
        </authorList>
    </citation>
    <scope>NUCLEOTIDE SEQUENCE [LARGE SCALE GENOMIC DNA]</scope>
    <source>
        <strain evidence="2 3">DSM 16998</strain>
    </source>
</reference>
<organism evidence="2 3">
    <name type="scientific">Roseateles toxinivorans</name>
    <dbReference type="NCBI Taxonomy" id="270368"/>
    <lineage>
        <taxon>Bacteria</taxon>
        <taxon>Pseudomonadati</taxon>
        <taxon>Pseudomonadota</taxon>
        <taxon>Betaproteobacteria</taxon>
        <taxon>Burkholderiales</taxon>
        <taxon>Sphaerotilaceae</taxon>
        <taxon>Roseateles</taxon>
    </lineage>
</organism>
<dbReference type="FunCoup" id="A0A4R6QJX5">
    <property type="interactions" value="51"/>
</dbReference>
<protein>
    <submittedName>
        <fullName evidence="2">Osmotically-inducible protein OsmY</fullName>
    </submittedName>
</protein>
<dbReference type="EMBL" id="SNXS01000006">
    <property type="protein sequence ID" value="TDP62706.1"/>
    <property type="molecule type" value="Genomic_DNA"/>
</dbReference>
<dbReference type="PANTHER" id="PTHR34606:SF15">
    <property type="entry name" value="BON DOMAIN-CONTAINING PROTEIN"/>
    <property type="match status" value="1"/>
</dbReference>
<gene>
    <name evidence="2" type="ORF">DES47_1061</name>
</gene>
<evidence type="ECO:0000259" key="1">
    <source>
        <dbReference type="PROSITE" id="PS50914"/>
    </source>
</evidence>
<evidence type="ECO:0000313" key="2">
    <source>
        <dbReference type="EMBL" id="TDP62706.1"/>
    </source>
</evidence>
<dbReference type="PROSITE" id="PS50914">
    <property type="entry name" value="BON"/>
    <property type="match status" value="2"/>
</dbReference>
<feature type="domain" description="BON" evidence="1">
    <location>
        <begin position="53"/>
        <end position="120"/>
    </location>
</feature>
<evidence type="ECO:0000313" key="3">
    <source>
        <dbReference type="Proteomes" id="UP000295361"/>
    </source>
</evidence>
<comment type="caution">
    <text evidence="2">The sequence shown here is derived from an EMBL/GenBank/DDBJ whole genome shotgun (WGS) entry which is preliminary data.</text>
</comment>